<comment type="caution">
    <text evidence="1">The sequence shown here is derived from an EMBL/GenBank/DDBJ whole genome shotgun (WGS) entry which is preliminary data.</text>
</comment>
<name>A0A0A2T8T0_9GAMM</name>
<dbReference type="EMBL" id="JNCF01000009">
    <property type="protein sequence ID" value="KGP63828.1"/>
    <property type="molecule type" value="Genomic_DNA"/>
</dbReference>
<dbReference type="STRING" id="1498499.EP47_12420"/>
<proteinExistence type="predicted"/>
<dbReference type="AlphaFoldDB" id="A0A0A2T8T0"/>
<dbReference type="Proteomes" id="UP000054422">
    <property type="component" value="Unassembled WGS sequence"/>
</dbReference>
<dbReference type="Gene3D" id="3.40.50.150">
    <property type="entry name" value="Vaccinia Virus protein VP39"/>
    <property type="match status" value="1"/>
</dbReference>
<dbReference type="RefSeq" id="WP_035887810.1">
    <property type="nucleotide sequence ID" value="NZ_JNCF01000009.1"/>
</dbReference>
<protein>
    <submittedName>
        <fullName evidence="1">Uncharacterized protein</fullName>
    </submittedName>
</protein>
<sequence>MRFHQKIQFLQTVTAIDKAPLDPKIAELPRIYYLNQSAFALEPAKLDQRYDWVLSDAACCPDRAIIFYPATLLLDSILNSQNGFIFI</sequence>
<dbReference type="InterPro" id="IPR029063">
    <property type="entry name" value="SAM-dependent_MTases_sf"/>
</dbReference>
<evidence type="ECO:0000313" key="1">
    <source>
        <dbReference type="EMBL" id="KGP63828.1"/>
    </source>
</evidence>
<accession>A0A0A2T8T0</accession>
<organism evidence="1 2">
    <name type="scientific">Legionella norrlandica</name>
    <dbReference type="NCBI Taxonomy" id="1498499"/>
    <lineage>
        <taxon>Bacteria</taxon>
        <taxon>Pseudomonadati</taxon>
        <taxon>Pseudomonadota</taxon>
        <taxon>Gammaproteobacteria</taxon>
        <taxon>Legionellales</taxon>
        <taxon>Legionellaceae</taxon>
        <taxon>Legionella</taxon>
    </lineage>
</organism>
<reference evidence="1 2" key="1">
    <citation type="submission" date="2014-05" db="EMBL/GenBank/DDBJ databases">
        <authorList>
            <person name="Rizzardi K."/>
            <person name="Winiecka-Krusnell J."/>
            <person name="Ramliden M."/>
            <person name="Alm E."/>
            <person name="Andersson S."/>
            <person name="Byfors S."/>
        </authorList>
    </citation>
    <scope>NUCLEOTIDE SEQUENCE [LARGE SCALE GENOMIC DNA]</scope>
    <source>
        <strain evidence="1 2">LEGN</strain>
    </source>
</reference>
<keyword evidence="2" id="KW-1185">Reference proteome</keyword>
<evidence type="ECO:0000313" key="2">
    <source>
        <dbReference type="Proteomes" id="UP000054422"/>
    </source>
</evidence>
<gene>
    <name evidence="1" type="ORF">EP47_12420</name>
</gene>